<protein>
    <submittedName>
        <fullName evidence="2">Uncharacterized protein</fullName>
    </submittedName>
</protein>
<reference evidence="2" key="1">
    <citation type="submission" date="2020-06" db="EMBL/GenBank/DDBJ databases">
        <title>WGS assembly of Ceratodon purpureus strain R40.</title>
        <authorList>
            <person name="Carey S.B."/>
            <person name="Jenkins J."/>
            <person name="Shu S."/>
            <person name="Lovell J.T."/>
            <person name="Sreedasyam A."/>
            <person name="Maumus F."/>
            <person name="Tiley G.P."/>
            <person name="Fernandez-Pozo N."/>
            <person name="Barry K."/>
            <person name="Chen C."/>
            <person name="Wang M."/>
            <person name="Lipzen A."/>
            <person name="Daum C."/>
            <person name="Saski C.A."/>
            <person name="Payton A.C."/>
            <person name="Mcbreen J.C."/>
            <person name="Conrad R.E."/>
            <person name="Kollar L.M."/>
            <person name="Olsson S."/>
            <person name="Huttunen S."/>
            <person name="Landis J.B."/>
            <person name="Wickett N.J."/>
            <person name="Johnson M.G."/>
            <person name="Rensing S.A."/>
            <person name="Grimwood J."/>
            <person name="Schmutz J."/>
            <person name="Mcdaniel S.F."/>
        </authorList>
    </citation>
    <scope>NUCLEOTIDE SEQUENCE</scope>
    <source>
        <strain evidence="2">R40</strain>
    </source>
</reference>
<feature type="signal peptide" evidence="1">
    <location>
        <begin position="1"/>
        <end position="19"/>
    </location>
</feature>
<keyword evidence="3" id="KW-1185">Reference proteome</keyword>
<accession>A0A8T0GIK4</accession>
<gene>
    <name evidence="2" type="ORF">KC19_10G023200</name>
</gene>
<organism evidence="2 3">
    <name type="scientific">Ceratodon purpureus</name>
    <name type="common">Fire moss</name>
    <name type="synonym">Dicranum purpureum</name>
    <dbReference type="NCBI Taxonomy" id="3225"/>
    <lineage>
        <taxon>Eukaryota</taxon>
        <taxon>Viridiplantae</taxon>
        <taxon>Streptophyta</taxon>
        <taxon>Embryophyta</taxon>
        <taxon>Bryophyta</taxon>
        <taxon>Bryophytina</taxon>
        <taxon>Bryopsida</taxon>
        <taxon>Dicranidae</taxon>
        <taxon>Pseudoditrichales</taxon>
        <taxon>Ditrichaceae</taxon>
        <taxon>Ceratodon</taxon>
    </lineage>
</organism>
<dbReference type="EMBL" id="CM026431">
    <property type="protein sequence ID" value="KAG0558377.1"/>
    <property type="molecule type" value="Genomic_DNA"/>
</dbReference>
<sequence>MTWMQVWCGVVCSLKAIEASWMSTFRTRVTYGGTATPSQSRHHWEESNE</sequence>
<evidence type="ECO:0000256" key="1">
    <source>
        <dbReference type="SAM" id="SignalP"/>
    </source>
</evidence>
<dbReference type="Proteomes" id="UP000822688">
    <property type="component" value="Chromosome 10"/>
</dbReference>
<keyword evidence="1" id="KW-0732">Signal</keyword>
<evidence type="ECO:0000313" key="3">
    <source>
        <dbReference type="Proteomes" id="UP000822688"/>
    </source>
</evidence>
<evidence type="ECO:0000313" key="2">
    <source>
        <dbReference type="EMBL" id="KAG0558377.1"/>
    </source>
</evidence>
<name>A0A8T0GIK4_CERPU</name>
<feature type="chain" id="PRO_5035826708" evidence="1">
    <location>
        <begin position="20"/>
        <end position="49"/>
    </location>
</feature>
<comment type="caution">
    <text evidence="2">The sequence shown here is derived from an EMBL/GenBank/DDBJ whole genome shotgun (WGS) entry which is preliminary data.</text>
</comment>
<proteinExistence type="predicted"/>
<dbReference type="AlphaFoldDB" id="A0A8T0GIK4"/>